<dbReference type="EMBL" id="MFJC01000054">
    <property type="protein sequence ID" value="OGG08661.1"/>
    <property type="molecule type" value="Genomic_DNA"/>
</dbReference>
<name>A0A1F5Z8B3_9BACT</name>
<gene>
    <name evidence="1" type="ORF">A2154_04790</name>
</gene>
<comment type="caution">
    <text evidence="1">The sequence shown here is derived from an EMBL/GenBank/DDBJ whole genome shotgun (WGS) entry which is preliminary data.</text>
</comment>
<accession>A0A1F5Z8B3</accession>
<evidence type="ECO:0000313" key="1">
    <source>
        <dbReference type="EMBL" id="OGG08661.1"/>
    </source>
</evidence>
<organism evidence="1 2">
    <name type="scientific">Candidatus Gottesmanbacteria bacterium RBG_16_43_7</name>
    <dbReference type="NCBI Taxonomy" id="1798373"/>
    <lineage>
        <taxon>Bacteria</taxon>
        <taxon>Candidatus Gottesmaniibacteriota</taxon>
    </lineage>
</organism>
<dbReference type="AlphaFoldDB" id="A0A1F5Z8B3"/>
<reference evidence="1 2" key="1">
    <citation type="journal article" date="2016" name="Nat. Commun.">
        <title>Thousands of microbial genomes shed light on interconnected biogeochemical processes in an aquifer system.</title>
        <authorList>
            <person name="Anantharaman K."/>
            <person name="Brown C.T."/>
            <person name="Hug L.A."/>
            <person name="Sharon I."/>
            <person name="Castelle C.J."/>
            <person name="Probst A.J."/>
            <person name="Thomas B.C."/>
            <person name="Singh A."/>
            <person name="Wilkins M.J."/>
            <person name="Karaoz U."/>
            <person name="Brodie E.L."/>
            <person name="Williams K.H."/>
            <person name="Hubbard S.S."/>
            <person name="Banfield J.F."/>
        </authorList>
    </citation>
    <scope>NUCLEOTIDE SEQUENCE [LARGE SCALE GENOMIC DNA]</scope>
</reference>
<protein>
    <submittedName>
        <fullName evidence="1">Uncharacterized protein</fullName>
    </submittedName>
</protein>
<evidence type="ECO:0000313" key="2">
    <source>
        <dbReference type="Proteomes" id="UP000176854"/>
    </source>
</evidence>
<sequence>MTDQFNNDDGFNRVTFTEVTPNIYFPETLDLEKGIGFGMHRVNPDNGRLLDRAATVEQPITDLTITEAQIQKAYTIYKALYPTVSSEEFTTRMIYHAVKFLYPHNENLDDLCLTFFVEQQGRLNGLAVNLIQQEGADPDAIISLKMNAPTNVPLGVGTGTNKGLFLYDNPNIRFSGDGKEIIDNKGVLTPLEALLLIVPGRIGNSPERTTSIPLSISDKLGGWDSLVNRSINVLTLSDLQKLQFKSDLTPSPDPHFVKAQWAAVNCPRSGLADEAIRTAIAKKV</sequence>
<proteinExistence type="predicted"/>
<dbReference type="Proteomes" id="UP000176854">
    <property type="component" value="Unassembled WGS sequence"/>
</dbReference>